<keyword evidence="4 7" id="KW-0862">Zinc</keyword>
<proteinExistence type="inferred from homology"/>
<dbReference type="PANTHER" id="PTHR30446">
    <property type="entry name" value="RECOMBINATION PROTEIN RECR"/>
    <property type="match status" value="1"/>
</dbReference>
<evidence type="ECO:0000256" key="3">
    <source>
        <dbReference type="ARBA" id="ARBA00022771"/>
    </source>
</evidence>
<comment type="caution">
    <text evidence="9">The sequence shown here is derived from an EMBL/GenBank/DDBJ whole genome shotgun (WGS) entry which is preliminary data.</text>
</comment>
<keyword evidence="1 7" id="KW-0479">Metal-binding</keyword>
<evidence type="ECO:0000256" key="2">
    <source>
        <dbReference type="ARBA" id="ARBA00022763"/>
    </source>
</evidence>
<dbReference type="SMART" id="SM00493">
    <property type="entry name" value="TOPRIM"/>
    <property type="match status" value="1"/>
</dbReference>
<dbReference type="InterPro" id="IPR000093">
    <property type="entry name" value="DNA_Rcmb_RecR"/>
</dbReference>
<evidence type="ECO:0000256" key="7">
    <source>
        <dbReference type="HAMAP-Rule" id="MF_00017"/>
    </source>
</evidence>
<dbReference type="AlphaFoldDB" id="A0A0G1XY41"/>
<evidence type="ECO:0000313" key="10">
    <source>
        <dbReference type="Proteomes" id="UP000034740"/>
    </source>
</evidence>
<comment type="function">
    <text evidence="7">May play a role in DNA repair. It seems to be involved in an RecBC-independent recombinational process of DNA repair. It may act with RecF and RecO.</text>
</comment>
<evidence type="ECO:0000256" key="5">
    <source>
        <dbReference type="ARBA" id="ARBA00023172"/>
    </source>
</evidence>
<dbReference type="SUPFAM" id="SSF111304">
    <property type="entry name" value="Recombination protein RecR"/>
    <property type="match status" value="1"/>
</dbReference>
<dbReference type="Pfam" id="PF21176">
    <property type="entry name" value="RecR_HhH"/>
    <property type="match status" value="1"/>
</dbReference>
<dbReference type="Gene3D" id="3.40.1360.10">
    <property type="match status" value="1"/>
</dbReference>
<evidence type="ECO:0000256" key="4">
    <source>
        <dbReference type="ARBA" id="ARBA00022833"/>
    </source>
</evidence>
<dbReference type="InterPro" id="IPR023627">
    <property type="entry name" value="Rcmb_RecR"/>
</dbReference>
<keyword evidence="5 7" id="KW-0233">DNA recombination</keyword>
<evidence type="ECO:0000256" key="1">
    <source>
        <dbReference type="ARBA" id="ARBA00022723"/>
    </source>
</evidence>
<dbReference type="Pfam" id="PF13662">
    <property type="entry name" value="Toprim_4"/>
    <property type="match status" value="1"/>
</dbReference>
<keyword evidence="3 7" id="KW-0863">Zinc-finger</keyword>
<dbReference type="GO" id="GO:0003677">
    <property type="term" value="F:DNA binding"/>
    <property type="evidence" value="ECO:0007669"/>
    <property type="project" value="UniProtKB-UniRule"/>
</dbReference>
<comment type="similarity">
    <text evidence="7">Belongs to the RecR family.</text>
</comment>
<keyword evidence="2 7" id="KW-0227">DNA damage</keyword>
<reference evidence="9 10" key="1">
    <citation type="journal article" date="2015" name="Nature">
        <title>rRNA introns, odd ribosomes, and small enigmatic genomes across a large radiation of phyla.</title>
        <authorList>
            <person name="Brown C.T."/>
            <person name="Hug L.A."/>
            <person name="Thomas B.C."/>
            <person name="Sharon I."/>
            <person name="Castelle C.J."/>
            <person name="Singh A."/>
            <person name="Wilkins M.J."/>
            <person name="Williams K.H."/>
            <person name="Banfield J.F."/>
        </authorList>
    </citation>
    <scope>NUCLEOTIDE SEQUENCE [LARGE SCALE GENOMIC DNA]</scope>
</reference>
<name>A0A0G1XY41_9BACT</name>
<dbReference type="Proteomes" id="UP000034740">
    <property type="component" value="Unassembled WGS sequence"/>
</dbReference>
<organism evidence="9 10">
    <name type="scientific">Candidatus Adlerbacteria bacterium GW2011_GWA1_54_10</name>
    <dbReference type="NCBI Taxonomy" id="1618605"/>
    <lineage>
        <taxon>Bacteria</taxon>
        <taxon>Candidatus Adleribacteriota</taxon>
    </lineage>
</organism>
<dbReference type="GO" id="GO:0006310">
    <property type="term" value="P:DNA recombination"/>
    <property type="evidence" value="ECO:0007669"/>
    <property type="project" value="UniProtKB-UniRule"/>
</dbReference>
<accession>A0A0G1XY41</accession>
<comment type="caution">
    <text evidence="7">Lacks conserved residue(s) required for the propagation of feature annotation.</text>
</comment>
<dbReference type="GO" id="GO:0006281">
    <property type="term" value="P:DNA repair"/>
    <property type="evidence" value="ECO:0007669"/>
    <property type="project" value="UniProtKB-UniRule"/>
</dbReference>
<keyword evidence="6 7" id="KW-0234">DNA repair</keyword>
<dbReference type="PROSITE" id="PS50880">
    <property type="entry name" value="TOPRIM"/>
    <property type="match status" value="1"/>
</dbReference>
<dbReference type="Pfam" id="PF21175">
    <property type="entry name" value="RecR_C"/>
    <property type="match status" value="1"/>
</dbReference>
<protein>
    <recommendedName>
        <fullName evidence="7">Recombination protein RecR</fullName>
    </recommendedName>
</protein>
<dbReference type="PANTHER" id="PTHR30446:SF0">
    <property type="entry name" value="RECOMBINATION PROTEIN RECR"/>
    <property type="match status" value="1"/>
</dbReference>
<evidence type="ECO:0000313" key="9">
    <source>
        <dbReference type="EMBL" id="KKW35921.1"/>
    </source>
</evidence>
<dbReference type="InterPro" id="IPR006171">
    <property type="entry name" value="TOPRIM_dom"/>
</dbReference>
<dbReference type="Gene3D" id="1.10.8.420">
    <property type="entry name" value="RecR Domain 1"/>
    <property type="match status" value="1"/>
</dbReference>
<gene>
    <name evidence="7" type="primary">recR</name>
    <name evidence="9" type="ORF">UY83_C0002G0078</name>
</gene>
<sequence length="208" mass="23317">MSQMNPIDRLAEAFERFPGIGPRQAGRFVQYLLRQNQSYRSTLADSIKKLSAETAQCNKCFRWFVKSDAKRDFCDICGDARRDASLLFVVEKDADIENVEKSGYRGLYFVLSGTIPLASEEPQKFIRLEKLLVRANHRNHRGDASMKLQEIILGLSATAEGDHTRLILQEKLKNAGPKISSLGRGLSTGSELEYADPDTIASAFDSRN</sequence>
<dbReference type="EMBL" id="LCRO01000002">
    <property type="protein sequence ID" value="KKW35921.1"/>
    <property type="molecule type" value="Genomic_DNA"/>
</dbReference>
<dbReference type="GO" id="GO:0008270">
    <property type="term" value="F:zinc ion binding"/>
    <property type="evidence" value="ECO:0007669"/>
    <property type="project" value="UniProtKB-KW"/>
</dbReference>
<evidence type="ECO:0000259" key="8">
    <source>
        <dbReference type="PROSITE" id="PS50880"/>
    </source>
</evidence>
<feature type="domain" description="Toprim" evidence="8">
    <location>
        <begin position="85"/>
        <end position="187"/>
    </location>
</feature>
<evidence type="ECO:0000256" key="6">
    <source>
        <dbReference type="ARBA" id="ARBA00023204"/>
    </source>
</evidence>
<dbReference type="HAMAP" id="MF_00017">
    <property type="entry name" value="RecR"/>
    <property type="match status" value="1"/>
</dbReference>